<name>A0A1Z3U6Q0_BREVE</name>
<sequence>MESEVLRDDQWARIEPFVPGGRKGKRGPRSNGRLFVDALLWMARSGGRWRDLPERFGPYQTAKRRYYRWIEMGVLNRLFEAVAAEPDLEWVMLDATVIRAHAQAAGARRKKGGPDAQALGRSRGGFGTKIHVCVDALGLPVRILLGPGQQNDMAPAVDLIDGIAANYVLADKAYDADRLYRKIIDQGGDPVVPPRRHRKRQHAYDKGLYKERNRVERFFSRIKHFRRVATRYDKLASTFMGFVTLAAIMLWLK</sequence>
<feature type="transmembrane region" description="Helical" evidence="1">
    <location>
        <begin position="235"/>
        <end position="252"/>
    </location>
</feature>
<dbReference type="NCBIfam" id="NF033580">
    <property type="entry name" value="transpos_IS5_3"/>
    <property type="match status" value="1"/>
</dbReference>
<dbReference type="PANTHER" id="PTHR30007">
    <property type="entry name" value="PHP DOMAIN PROTEIN"/>
    <property type="match status" value="1"/>
</dbReference>
<dbReference type="GO" id="GO:0003677">
    <property type="term" value="F:DNA binding"/>
    <property type="evidence" value="ECO:0007669"/>
    <property type="project" value="InterPro"/>
</dbReference>
<evidence type="ECO:0000259" key="2">
    <source>
        <dbReference type="Pfam" id="PF01609"/>
    </source>
</evidence>
<dbReference type="AlphaFoldDB" id="A0A1Z3U6Q0"/>
<dbReference type="KEGG" id="bvc:CEP68_05220"/>
<keyword evidence="1" id="KW-0472">Membrane</keyword>
<dbReference type="PANTHER" id="PTHR30007:SF1">
    <property type="entry name" value="BLR1914 PROTEIN"/>
    <property type="match status" value="1"/>
</dbReference>
<keyword evidence="1" id="KW-0812">Transmembrane</keyword>
<accession>A0A1Z3U6Q0</accession>
<gene>
    <name evidence="4" type="ORF">CEP68_05220</name>
</gene>
<feature type="domain" description="Transposase IS4-like" evidence="2">
    <location>
        <begin position="92"/>
        <end position="249"/>
    </location>
</feature>
<organism evidence="4 5">
    <name type="scientific">Brevundimonas vesicularis</name>
    <name type="common">Pseudomonas vesicularis</name>
    <dbReference type="NCBI Taxonomy" id="41276"/>
    <lineage>
        <taxon>Bacteria</taxon>
        <taxon>Pseudomonadati</taxon>
        <taxon>Pseudomonadota</taxon>
        <taxon>Alphaproteobacteria</taxon>
        <taxon>Caulobacterales</taxon>
        <taxon>Caulobacteraceae</taxon>
        <taxon>Brevundimonas</taxon>
    </lineage>
</organism>
<dbReference type="Proteomes" id="UP000197050">
    <property type="component" value="Chromosome"/>
</dbReference>
<feature type="domain" description="Insertion element IS402-like" evidence="3">
    <location>
        <begin position="6"/>
        <end position="79"/>
    </location>
</feature>
<dbReference type="Pfam" id="PF01609">
    <property type="entry name" value="DDE_Tnp_1"/>
    <property type="match status" value="1"/>
</dbReference>
<evidence type="ECO:0000313" key="5">
    <source>
        <dbReference type="Proteomes" id="UP000197050"/>
    </source>
</evidence>
<dbReference type="RefSeq" id="WP_088582396.1">
    <property type="nucleotide sequence ID" value="NZ_CP022048.2"/>
</dbReference>
<evidence type="ECO:0000256" key="1">
    <source>
        <dbReference type="SAM" id="Phobius"/>
    </source>
</evidence>
<dbReference type="GO" id="GO:0004803">
    <property type="term" value="F:transposase activity"/>
    <property type="evidence" value="ECO:0007669"/>
    <property type="project" value="InterPro"/>
</dbReference>
<dbReference type="Pfam" id="PF13340">
    <property type="entry name" value="DUF4096"/>
    <property type="match status" value="1"/>
</dbReference>
<evidence type="ECO:0000259" key="3">
    <source>
        <dbReference type="Pfam" id="PF13340"/>
    </source>
</evidence>
<keyword evidence="1" id="KW-1133">Transmembrane helix</keyword>
<dbReference type="GeneID" id="34014469"/>
<dbReference type="InterPro" id="IPR025161">
    <property type="entry name" value="IS402-like_dom"/>
</dbReference>
<dbReference type="EMBL" id="CP022048">
    <property type="protein sequence ID" value="ASE38942.1"/>
    <property type="molecule type" value="Genomic_DNA"/>
</dbReference>
<reference evidence="5" key="1">
    <citation type="submission" date="2017-06" db="EMBL/GenBank/DDBJ databases">
        <title>FDA dAtabase for Regulatory Grade micrObial Sequences (FDA-ARGOS): Supporting development and validation of Infectious Disease Dx tests.</title>
        <authorList>
            <person name="Minogue T."/>
            <person name="Wolcott M."/>
            <person name="Wasieloski L."/>
            <person name="Aguilar W."/>
            <person name="Moore D."/>
            <person name="Tallon L."/>
            <person name="Sadzewicz L."/>
            <person name="Sengamalay N."/>
            <person name="Ott S."/>
            <person name="Godinez A."/>
            <person name="Nagaraj S."/>
            <person name="Nadendla S."/>
            <person name="Geyer C."/>
            <person name="Sichtig H."/>
        </authorList>
    </citation>
    <scope>NUCLEOTIDE SEQUENCE [LARGE SCALE GENOMIC DNA]</scope>
    <source>
        <strain evidence="5">FDAARGOS_289</strain>
    </source>
</reference>
<protein>
    <submittedName>
        <fullName evidence="4">IS5/IS1182 family transposase</fullName>
    </submittedName>
</protein>
<proteinExistence type="predicted"/>
<dbReference type="GO" id="GO:0006313">
    <property type="term" value="P:DNA transposition"/>
    <property type="evidence" value="ECO:0007669"/>
    <property type="project" value="InterPro"/>
</dbReference>
<dbReference type="InterPro" id="IPR002559">
    <property type="entry name" value="Transposase_11"/>
</dbReference>
<evidence type="ECO:0000313" key="4">
    <source>
        <dbReference type="EMBL" id="ASE38942.1"/>
    </source>
</evidence>